<sequence>MSMEQKRVYEQVGVAMTSRSYAEYQKMFILQTENLIGKRVLDVAGGASSFTVEARQLGILSEAVDPLYEKSAEEIAEHGLQEIELVAAKMEKLVDVYDWTYYGSVDKHKAGRVKGLEQFVNDFSSKDAASRYHAACLPSLPFAEESFDLVLISHFLFLYEDQFDYSFHRAAVKELLRVCKPGGEVRIYPLLNFRQAEYSKLSELINELTNGGYLVQKREASLPFLPNSHLYLSIIKHPSA</sequence>
<name>A0ABX1XNS0_9BACL</name>
<reference evidence="2 3" key="1">
    <citation type="submission" date="2019-10" db="EMBL/GenBank/DDBJ databases">
        <title>Description of Paenibacillus terrestris sp. nov.</title>
        <authorList>
            <person name="Carlier A."/>
            <person name="Qi S."/>
        </authorList>
    </citation>
    <scope>NUCLEOTIDE SEQUENCE [LARGE SCALE GENOMIC DNA]</scope>
    <source>
        <strain evidence="2 3">LMG 31458</strain>
    </source>
</reference>
<dbReference type="Gene3D" id="3.40.50.150">
    <property type="entry name" value="Vaccinia Virus protein VP39"/>
    <property type="match status" value="1"/>
</dbReference>
<dbReference type="SUPFAM" id="SSF53335">
    <property type="entry name" value="S-adenosyl-L-methionine-dependent methyltransferases"/>
    <property type="match status" value="1"/>
</dbReference>
<dbReference type="InterPro" id="IPR013216">
    <property type="entry name" value="Methyltransf_11"/>
</dbReference>
<dbReference type="Proteomes" id="UP000616779">
    <property type="component" value="Unassembled WGS sequence"/>
</dbReference>
<gene>
    <name evidence="2" type="ORF">GC098_01365</name>
</gene>
<keyword evidence="2" id="KW-0489">Methyltransferase</keyword>
<evidence type="ECO:0000313" key="2">
    <source>
        <dbReference type="EMBL" id="NOU70097.1"/>
    </source>
</evidence>
<organism evidence="2 3">
    <name type="scientific">Paenibacillus phytorum</name>
    <dbReference type="NCBI Taxonomy" id="2654977"/>
    <lineage>
        <taxon>Bacteria</taxon>
        <taxon>Bacillati</taxon>
        <taxon>Bacillota</taxon>
        <taxon>Bacilli</taxon>
        <taxon>Bacillales</taxon>
        <taxon>Paenibacillaceae</taxon>
        <taxon>Paenibacillus</taxon>
    </lineage>
</organism>
<dbReference type="InterPro" id="IPR029063">
    <property type="entry name" value="SAM-dependent_MTases_sf"/>
</dbReference>
<accession>A0ABX1XNS0</accession>
<dbReference type="GO" id="GO:0008168">
    <property type="term" value="F:methyltransferase activity"/>
    <property type="evidence" value="ECO:0007669"/>
    <property type="project" value="UniProtKB-KW"/>
</dbReference>
<proteinExistence type="predicted"/>
<dbReference type="Pfam" id="PF08241">
    <property type="entry name" value="Methyltransf_11"/>
    <property type="match status" value="1"/>
</dbReference>
<dbReference type="GO" id="GO:0032259">
    <property type="term" value="P:methylation"/>
    <property type="evidence" value="ECO:0007669"/>
    <property type="project" value="UniProtKB-KW"/>
</dbReference>
<evidence type="ECO:0000313" key="3">
    <source>
        <dbReference type="Proteomes" id="UP000616779"/>
    </source>
</evidence>
<keyword evidence="2" id="KW-0808">Transferase</keyword>
<keyword evidence="3" id="KW-1185">Reference proteome</keyword>
<comment type="caution">
    <text evidence="2">The sequence shown here is derived from an EMBL/GenBank/DDBJ whole genome shotgun (WGS) entry which is preliminary data.</text>
</comment>
<dbReference type="EMBL" id="WHOA01000007">
    <property type="protein sequence ID" value="NOU70097.1"/>
    <property type="molecule type" value="Genomic_DNA"/>
</dbReference>
<protein>
    <submittedName>
        <fullName evidence="2">Methyltransferase domain-containing protein</fullName>
    </submittedName>
</protein>
<evidence type="ECO:0000259" key="1">
    <source>
        <dbReference type="Pfam" id="PF08241"/>
    </source>
</evidence>
<feature type="domain" description="Methyltransferase type 11" evidence="1">
    <location>
        <begin position="130"/>
        <end position="185"/>
    </location>
</feature>